<dbReference type="Gene3D" id="2.60.40.640">
    <property type="match status" value="2"/>
</dbReference>
<dbReference type="Proteomes" id="UP000046395">
    <property type="component" value="Unassembled WGS sequence"/>
</dbReference>
<dbReference type="STRING" id="70415.A0A5S6R1N7"/>
<dbReference type="InterPro" id="IPR014752">
    <property type="entry name" value="Arrestin-like_C"/>
</dbReference>
<protein>
    <submittedName>
        <fullName evidence="4 5">Arrestin_C domain-containing protein</fullName>
    </submittedName>
</protein>
<dbReference type="InterPro" id="IPR011022">
    <property type="entry name" value="Arrestin_C-like"/>
</dbReference>
<proteinExistence type="inferred from homology"/>
<evidence type="ECO:0000313" key="5">
    <source>
        <dbReference type="WBParaSite" id="TMUE_3000013072.2"/>
    </source>
</evidence>
<dbReference type="InterPro" id="IPR011021">
    <property type="entry name" value="Arrestin-like_N"/>
</dbReference>
<reference evidence="3" key="1">
    <citation type="submission" date="2013-11" db="EMBL/GenBank/DDBJ databases">
        <authorList>
            <person name="Aslett M."/>
        </authorList>
    </citation>
    <scope>NUCLEOTIDE SEQUENCE [LARGE SCALE GENOMIC DNA]</scope>
    <source>
        <strain evidence="3">Edinburgh</strain>
    </source>
</reference>
<dbReference type="Pfam" id="PF00339">
    <property type="entry name" value="Arrestin_N"/>
    <property type="match status" value="1"/>
</dbReference>
<evidence type="ECO:0000256" key="1">
    <source>
        <dbReference type="ARBA" id="ARBA00005298"/>
    </source>
</evidence>
<dbReference type="SUPFAM" id="SSF81296">
    <property type="entry name" value="E set domains"/>
    <property type="match status" value="2"/>
</dbReference>
<dbReference type="SMART" id="SM01017">
    <property type="entry name" value="Arrestin_C"/>
    <property type="match status" value="1"/>
</dbReference>
<evidence type="ECO:0000259" key="2">
    <source>
        <dbReference type="SMART" id="SM01017"/>
    </source>
</evidence>
<keyword evidence="3" id="KW-1185">Reference proteome</keyword>
<comment type="similarity">
    <text evidence="1">Belongs to the arrestin family.</text>
</comment>
<dbReference type="PANTHER" id="PTHR11188">
    <property type="entry name" value="ARRESTIN DOMAIN CONTAINING PROTEIN"/>
    <property type="match status" value="1"/>
</dbReference>
<dbReference type="Pfam" id="PF02752">
    <property type="entry name" value="Arrestin_C"/>
    <property type="match status" value="1"/>
</dbReference>
<evidence type="ECO:0000313" key="3">
    <source>
        <dbReference type="Proteomes" id="UP000046395"/>
    </source>
</evidence>
<dbReference type="PANTHER" id="PTHR11188:SF176">
    <property type="entry name" value="ARRESTIN DOMAIN-CONTAINING PROTEIN 1"/>
    <property type="match status" value="1"/>
</dbReference>
<dbReference type="GO" id="GO:0005737">
    <property type="term" value="C:cytoplasm"/>
    <property type="evidence" value="ECO:0007669"/>
    <property type="project" value="TreeGrafter"/>
</dbReference>
<dbReference type="InterPro" id="IPR014756">
    <property type="entry name" value="Ig_E-set"/>
</dbReference>
<reference evidence="3" key="2">
    <citation type="submission" date="2014-03" db="EMBL/GenBank/DDBJ databases">
        <title>The whipworm genome and dual-species transcriptomics of an intimate host-pathogen interaction.</title>
        <authorList>
            <person name="Foth B.J."/>
            <person name="Tsai I.J."/>
            <person name="Reid A.J."/>
            <person name="Bancroft A.J."/>
            <person name="Nichol S."/>
            <person name="Tracey A."/>
            <person name="Holroyd N."/>
            <person name="Cotton J.A."/>
            <person name="Stanley E.J."/>
            <person name="Zarowiecki M."/>
            <person name="Liu J.Z."/>
            <person name="Huckvale T."/>
            <person name="Cooper P.J."/>
            <person name="Grencis R.K."/>
            <person name="Berriman M."/>
        </authorList>
    </citation>
    <scope>NUCLEOTIDE SEQUENCE [LARGE SCALE GENOMIC DNA]</scope>
    <source>
        <strain evidence="3">Edinburgh</strain>
    </source>
</reference>
<name>A0A5S6R1N7_TRIMR</name>
<dbReference type="AlphaFoldDB" id="A0A5S6R1N7"/>
<dbReference type="GO" id="GO:0015031">
    <property type="term" value="P:protein transport"/>
    <property type="evidence" value="ECO:0007669"/>
    <property type="project" value="TreeGrafter"/>
</dbReference>
<accession>A0A5S6R1N7</accession>
<dbReference type="WBParaSite" id="TMUE_3000013072.4">
    <property type="protein sequence ID" value="TMUE_3000013072.4"/>
    <property type="gene ID" value="WBGene00292083"/>
</dbReference>
<feature type="domain" description="Arrestin C-terminal-like" evidence="2">
    <location>
        <begin position="189"/>
        <end position="324"/>
    </location>
</feature>
<dbReference type="WBParaSite" id="TMUE_3000013072.1">
    <property type="protein sequence ID" value="TMUE_3000013072.1"/>
    <property type="gene ID" value="WBGene00292083"/>
</dbReference>
<dbReference type="WBParaSite" id="TMUE_3000013072.3">
    <property type="protein sequence ID" value="TMUE_3000013072.3"/>
    <property type="gene ID" value="WBGene00292083"/>
</dbReference>
<organism evidence="3 4">
    <name type="scientific">Trichuris muris</name>
    <name type="common">Mouse whipworm</name>
    <dbReference type="NCBI Taxonomy" id="70415"/>
    <lineage>
        <taxon>Eukaryota</taxon>
        <taxon>Metazoa</taxon>
        <taxon>Ecdysozoa</taxon>
        <taxon>Nematoda</taxon>
        <taxon>Enoplea</taxon>
        <taxon>Dorylaimia</taxon>
        <taxon>Trichinellida</taxon>
        <taxon>Trichuridae</taxon>
        <taxon>Trichuris</taxon>
    </lineage>
</organism>
<reference evidence="4" key="3">
    <citation type="submission" date="2019-12" db="UniProtKB">
        <authorList>
            <consortium name="WormBaseParasite"/>
        </authorList>
    </citation>
    <scope>IDENTIFICATION</scope>
</reference>
<dbReference type="WBParaSite" id="TMUE_3000013072.2">
    <property type="protein sequence ID" value="TMUE_3000013072.2"/>
    <property type="gene ID" value="WBGene00292083"/>
</dbReference>
<sequence length="383" mass="42047">MNALNATVDGVCPISCFDLLFDRELALYFPEDDVEGNVKITLNKPLRLANLRLIFKGRANYENVPARTGSSTKSSTSELTYFDKEVVLVDRLPGKEDTGEFVLPSGEHLIPYTFPLPKRLLSSYEGKYGSIRYYCQAVISRTGHENYVTERPFTVLSRDCSSSLNGSTSLDLLKPAIHSDSEKVTSCCSSGLISCEVTLPKLIYYPGEAVVASLVVVNDSRSALSKITAKLMQNETCISKLEPNVKVATSSRGVIETELDKRLGGRSKKSWPNEFLFTVPSLPASSESCPILHIAYELQLELVFASRSSQLLIVQVPLQIGSPLDTSTDGDTTDQGAPSRPLLAAKSFKYVQCVFGPNVFEMDSNPSSLNRIEFTPVYPVLNS</sequence>
<evidence type="ECO:0000313" key="4">
    <source>
        <dbReference type="WBParaSite" id="TMUE_3000013072.1"/>
    </source>
</evidence>
<dbReference type="InterPro" id="IPR050357">
    <property type="entry name" value="Arrestin_domain-protein"/>
</dbReference>